<proteinExistence type="inferred from homology"/>
<dbReference type="GO" id="GO:0003824">
    <property type="term" value="F:catalytic activity"/>
    <property type="evidence" value="ECO:0007669"/>
    <property type="project" value="UniProtKB-ARBA"/>
</dbReference>
<dbReference type="Proteomes" id="UP000004371">
    <property type="component" value="Unassembled WGS sequence"/>
</dbReference>
<dbReference type="InterPro" id="IPR014748">
    <property type="entry name" value="Enoyl-CoA_hydra_C"/>
</dbReference>
<dbReference type="GO" id="GO:0008300">
    <property type="term" value="P:isoprenoid catabolic process"/>
    <property type="evidence" value="ECO:0007669"/>
    <property type="project" value="TreeGrafter"/>
</dbReference>
<dbReference type="STRING" id="945543.VIBR0546_21460"/>
<dbReference type="RefSeq" id="WP_006881410.1">
    <property type="nucleotide sequence ID" value="NZ_AEVS01000109.1"/>
</dbReference>
<organism evidence="2 3">
    <name type="scientific">Vibrio brasiliensis LMG 20546</name>
    <dbReference type="NCBI Taxonomy" id="945543"/>
    <lineage>
        <taxon>Bacteria</taxon>
        <taxon>Pseudomonadati</taxon>
        <taxon>Pseudomonadota</taxon>
        <taxon>Gammaproteobacteria</taxon>
        <taxon>Vibrionales</taxon>
        <taxon>Vibrionaceae</taxon>
        <taxon>Vibrio</taxon>
        <taxon>Vibrio oreintalis group</taxon>
    </lineage>
</organism>
<protein>
    <submittedName>
        <fullName evidence="2">Methylglutaconyl-CoA hydratase</fullName>
    </submittedName>
</protein>
<dbReference type="PANTHER" id="PTHR42964:SF1">
    <property type="entry name" value="POLYKETIDE BIOSYNTHESIS ENOYL-COA HYDRATASE PKSH-RELATED"/>
    <property type="match status" value="1"/>
</dbReference>
<name>E8LZZ5_9VIBR</name>
<evidence type="ECO:0000313" key="2">
    <source>
        <dbReference type="EMBL" id="EGA63742.1"/>
    </source>
</evidence>
<accession>E8LZZ5</accession>
<evidence type="ECO:0000256" key="1">
    <source>
        <dbReference type="ARBA" id="ARBA00005254"/>
    </source>
</evidence>
<gene>
    <name evidence="2" type="ORF">VIBR0546_21460</name>
</gene>
<dbReference type="EMBL" id="AEVS01000109">
    <property type="protein sequence ID" value="EGA63742.1"/>
    <property type="molecule type" value="Genomic_DNA"/>
</dbReference>
<dbReference type="Pfam" id="PF00378">
    <property type="entry name" value="ECH_1"/>
    <property type="match status" value="1"/>
</dbReference>
<dbReference type="AlphaFoldDB" id="E8LZZ5"/>
<keyword evidence="3" id="KW-1185">Reference proteome</keyword>
<dbReference type="InterPro" id="IPR001753">
    <property type="entry name" value="Enoyl-CoA_hydra/iso"/>
</dbReference>
<dbReference type="OrthoDB" id="9807606at2"/>
<comment type="caution">
    <text evidence="2">The sequence shown here is derived from an EMBL/GenBank/DDBJ whole genome shotgun (WGS) entry which is preliminary data.</text>
</comment>
<dbReference type="CDD" id="cd06558">
    <property type="entry name" value="crotonase-like"/>
    <property type="match status" value="1"/>
</dbReference>
<evidence type="ECO:0000313" key="3">
    <source>
        <dbReference type="Proteomes" id="UP000004371"/>
    </source>
</evidence>
<dbReference type="PANTHER" id="PTHR42964">
    <property type="entry name" value="ENOYL-COA HYDRATASE"/>
    <property type="match status" value="1"/>
</dbReference>
<dbReference type="Gene3D" id="1.10.12.10">
    <property type="entry name" value="Lyase 2-enoyl-coa Hydratase, Chain A, domain 2"/>
    <property type="match status" value="1"/>
</dbReference>
<comment type="similarity">
    <text evidence="1">Belongs to the enoyl-CoA hydratase/isomerase family.</text>
</comment>
<dbReference type="Gene3D" id="3.90.226.10">
    <property type="entry name" value="2-enoyl-CoA Hydratase, Chain A, domain 1"/>
    <property type="match status" value="1"/>
</dbReference>
<sequence>MVNKSSDSLTPDVIADIDHHGVASVTLCRPDKANAFNAEVIAQLIALLDSLSANPQVRCLVLSGQGKHFSAGADLNWMRSMVDKSEQENQLDAYQLATLLDKLDHFPTPTIALVQGCAFGGALGLICCCDMVFASEDCQLCLSEVKLGLVPATIAPYVIRAMGVRNARRYMLSAERIDAQAALQLNLIHQISAPQSLQHDATHWLQPLLKHGPQAMVEAKKLCHHCSNIVIDQALMRYTSQLIARIRVSDQGQEGLSAFLQRRSPKWDEKES</sequence>
<dbReference type="eggNOG" id="COG1024">
    <property type="taxonomic scope" value="Bacteria"/>
</dbReference>
<dbReference type="SUPFAM" id="SSF52096">
    <property type="entry name" value="ClpP/crotonase"/>
    <property type="match status" value="1"/>
</dbReference>
<reference evidence="2 3" key="1">
    <citation type="journal article" date="2012" name="Int. J. Syst. Evol. Microbiol.">
        <title>Vibrio caribbeanicus sp. nov., isolated from the marine sponge Scleritoderma cyanea.</title>
        <authorList>
            <person name="Hoffmann M."/>
            <person name="Monday S.R."/>
            <person name="Allard M.W."/>
            <person name="Strain E.A."/>
            <person name="Whittaker P."/>
            <person name="Naum M."/>
            <person name="McCarthy P.J."/>
            <person name="Lopez J.V."/>
            <person name="Fischer M."/>
            <person name="Brown E.W."/>
        </authorList>
    </citation>
    <scope>NUCLEOTIDE SEQUENCE [LARGE SCALE GENOMIC DNA]</scope>
    <source>
        <strain evidence="2 3">LMG 20546</strain>
    </source>
</reference>
<dbReference type="InterPro" id="IPR029045">
    <property type="entry name" value="ClpP/crotonase-like_dom_sf"/>
</dbReference>
<dbReference type="InterPro" id="IPR051683">
    <property type="entry name" value="Enoyl-CoA_Hydratase/Isomerase"/>
</dbReference>